<keyword evidence="1" id="KW-0963">Cytoplasm</keyword>
<gene>
    <name evidence="8" type="ORF">D9619_013108</name>
</gene>
<dbReference type="Pfam" id="PF20152">
    <property type="entry name" value="DUF6534"/>
    <property type="match status" value="1"/>
</dbReference>
<dbReference type="GO" id="GO:0032259">
    <property type="term" value="P:methylation"/>
    <property type="evidence" value="ECO:0007669"/>
    <property type="project" value="UniProtKB-KW"/>
</dbReference>
<organism evidence="8 9">
    <name type="scientific">Psilocybe cf. subviscida</name>
    <dbReference type="NCBI Taxonomy" id="2480587"/>
    <lineage>
        <taxon>Eukaryota</taxon>
        <taxon>Fungi</taxon>
        <taxon>Dikarya</taxon>
        <taxon>Basidiomycota</taxon>
        <taxon>Agaricomycotina</taxon>
        <taxon>Agaricomycetes</taxon>
        <taxon>Agaricomycetidae</taxon>
        <taxon>Agaricales</taxon>
        <taxon>Agaricineae</taxon>
        <taxon>Strophariaceae</taxon>
        <taxon>Psilocybe</taxon>
    </lineage>
</organism>
<dbReference type="OrthoDB" id="46564at2759"/>
<dbReference type="SUPFAM" id="SSF53335">
    <property type="entry name" value="S-adenosyl-L-methionine-dependent methyltransferases"/>
    <property type="match status" value="1"/>
</dbReference>
<dbReference type="GO" id="GO:0008757">
    <property type="term" value="F:S-adenosylmethionine-dependent methyltransferase activity"/>
    <property type="evidence" value="ECO:0007669"/>
    <property type="project" value="UniProtKB-ARBA"/>
</dbReference>
<dbReference type="InterPro" id="IPR029063">
    <property type="entry name" value="SAM-dependent_MTases_sf"/>
</dbReference>
<keyword evidence="6" id="KW-0812">Transmembrane</keyword>
<evidence type="ECO:0000256" key="6">
    <source>
        <dbReference type="SAM" id="Phobius"/>
    </source>
</evidence>
<keyword evidence="3" id="KW-0808">Transferase</keyword>
<dbReference type="PANTHER" id="PTHR14614">
    <property type="entry name" value="HEPATOCELLULAR CARCINOMA-ASSOCIATED ANTIGEN"/>
    <property type="match status" value="1"/>
</dbReference>
<sequence length="645" mass="71308">MASDDEGFDLDSVFTETPRPPTPQPTISTYTREGTNGIGKDSWKQIDIRLVGSHPLWAHYLWNAALALATFFDTNEELYRARCVLELGAGGALPSIVAAKNGARKVVITDYPDASLVDNIRYNVDANTNEEEQSRVKVHGYIWGQDVKPLLGALPSPNTKFDLIILSDLIFNHSQHDALLTTCEHTLAGSASSPRSDGTAPSAPEPCVLVFYSHHRPHLAHRDMEFFTKATERGWVCEEVLTRKFPAMFPEDSGDESVRSTTPPTNSKRLLSLLLNFEAMDTAMENSPSLAGAPFLGFTVGCILFGCTLLQAYQYFMSYMHDNRSRKLVVCYPFQDSIMHGWRLTGNNAILLISLLQSEDISGLVKSLRTFVVLHNIIDMLHSFLDASHLVLSTIMIYLSISAPKNHADPGLLWTLKARSGKQRVQHSLTILVLGNGNLQGHSHSLSAKLLSTHHMDPGEFDRKPRDLPDNEDVMPGTFVAGIGYSHIKEANTISDFSASFQRMVYVACASQAMIDTSIAVLLSYLIIKTSPPRNQRLRTRGVVHFFVLFFVGTGVLTAICAVAVMTVIVTNPSTVLYLTIEFSFTRLYANSILAMFNSKARLRQQMEATSELKLSSRLIFGDELDITTQAEGCPEARAVLHPGP</sequence>
<dbReference type="GO" id="GO:0005737">
    <property type="term" value="C:cytoplasm"/>
    <property type="evidence" value="ECO:0007669"/>
    <property type="project" value="TreeGrafter"/>
</dbReference>
<dbReference type="CDD" id="cd02440">
    <property type="entry name" value="AdoMet_MTases"/>
    <property type="match status" value="1"/>
</dbReference>
<protein>
    <recommendedName>
        <fullName evidence="7">DUF6534 domain-containing protein</fullName>
    </recommendedName>
</protein>
<evidence type="ECO:0000256" key="3">
    <source>
        <dbReference type="ARBA" id="ARBA00022679"/>
    </source>
</evidence>
<dbReference type="AlphaFoldDB" id="A0A8H5B1C1"/>
<keyword evidence="4" id="KW-0949">S-adenosyl-L-methionine</keyword>
<keyword evidence="2" id="KW-0489">Methyltransferase</keyword>
<feature type="domain" description="DUF6534" evidence="7">
    <location>
        <begin position="513"/>
        <end position="601"/>
    </location>
</feature>
<feature type="transmembrane region" description="Helical" evidence="6">
    <location>
        <begin position="548"/>
        <end position="570"/>
    </location>
</feature>
<dbReference type="PANTHER" id="PTHR14614:SF10">
    <property type="entry name" value="PROTEIN N-TERMINAL AND LYSINE N-METHYLTRANSFERASE EFM7"/>
    <property type="match status" value="1"/>
</dbReference>
<keyword evidence="9" id="KW-1185">Reference proteome</keyword>
<accession>A0A8H5B1C1</accession>
<dbReference type="InterPro" id="IPR019410">
    <property type="entry name" value="Methyltransf_16"/>
</dbReference>
<evidence type="ECO:0000256" key="1">
    <source>
        <dbReference type="ARBA" id="ARBA00022490"/>
    </source>
</evidence>
<comment type="caution">
    <text evidence="8">The sequence shown here is derived from an EMBL/GenBank/DDBJ whole genome shotgun (WGS) entry which is preliminary data.</text>
</comment>
<evidence type="ECO:0000256" key="5">
    <source>
        <dbReference type="SAM" id="MobiDB-lite"/>
    </source>
</evidence>
<keyword evidence="6" id="KW-0472">Membrane</keyword>
<evidence type="ECO:0000256" key="4">
    <source>
        <dbReference type="ARBA" id="ARBA00022691"/>
    </source>
</evidence>
<dbReference type="Gene3D" id="3.40.50.150">
    <property type="entry name" value="Vaccinia Virus protein VP39"/>
    <property type="match status" value="1"/>
</dbReference>
<dbReference type="Pfam" id="PF10294">
    <property type="entry name" value="Methyltransf_16"/>
    <property type="match status" value="1"/>
</dbReference>
<dbReference type="InterPro" id="IPR045339">
    <property type="entry name" value="DUF6534"/>
</dbReference>
<dbReference type="InterPro" id="IPR025784">
    <property type="entry name" value="EFM7"/>
</dbReference>
<dbReference type="PROSITE" id="PS51560">
    <property type="entry name" value="SAM_MT_NNT1"/>
    <property type="match status" value="1"/>
</dbReference>
<feature type="transmembrane region" description="Helical" evidence="6">
    <location>
        <begin position="505"/>
        <end position="528"/>
    </location>
</feature>
<keyword evidence="6" id="KW-1133">Transmembrane helix</keyword>
<evidence type="ECO:0000313" key="9">
    <source>
        <dbReference type="Proteomes" id="UP000567179"/>
    </source>
</evidence>
<evidence type="ECO:0000313" key="8">
    <source>
        <dbReference type="EMBL" id="KAF5313942.1"/>
    </source>
</evidence>
<name>A0A8H5B1C1_9AGAR</name>
<feature type="transmembrane region" description="Helical" evidence="6">
    <location>
        <begin position="576"/>
        <end position="597"/>
    </location>
</feature>
<proteinExistence type="predicted"/>
<dbReference type="Proteomes" id="UP000567179">
    <property type="component" value="Unassembled WGS sequence"/>
</dbReference>
<feature type="region of interest" description="Disordered" evidence="5">
    <location>
        <begin position="1"/>
        <end position="34"/>
    </location>
</feature>
<dbReference type="EMBL" id="JAACJJ010000046">
    <property type="protein sequence ID" value="KAF5313942.1"/>
    <property type="molecule type" value="Genomic_DNA"/>
</dbReference>
<reference evidence="8 9" key="1">
    <citation type="journal article" date="2020" name="ISME J.">
        <title>Uncovering the hidden diversity of litter-decomposition mechanisms in mushroom-forming fungi.</title>
        <authorList>
            <person name="Floudas D."/>
            <person name="Bentzer J."/>
            <person name="Ahren D."/>
            <person name="Johansson T."/>
            <person name="Persson P."/>
            <person name="Tunlid A."/>
        </authorList>
    </citation>
    <scope>NUCLEOTIDE SEQUENCE [LARGE SCALE GENOMIC DNA]</scope>
    <source>
        <strain evidence="8 9">CBS 101986</strain>
    </source>
</reference>
<evidence type="ECO:0000259" key="7">
    <source>
        <dbReference type="Pfam" id="PF20152"/>
    </source>
</evidence>
<evidence type="ECO:0000256" key="2">
    <source>
        <dbReference type="ARBA" id="ARBA00022603"/>
    </source>
</evidence>